<evidence type="ECO:0000256" key="2">
    <source>
        <dbReference type="SAM" id="SignalP"/>
    </source>
</evidence>
<dbReference type="Gene3D" id="2.70.70.10">
    <property type="entry name" value="Glucose Permease (Domain IIA)"/>
    <property type="match status" value="1"/>
</dbReference>
<dbReference type="SUPFAM" id="SSF51261">
    <property type="entry name" value="Duplicated hybrid motif"/>
    <property type="match status" value="1"/>
</dbReference>
<dbReference type="PANTHER" id="PTHR21666:SF270">
    <property type="entry name" value="MUREIN HYDROLASE ACTIVATOR ENVC"/>
    <property type="match status" value="1"/>
</dbReference>
<sequence length="271" mass="28505">MNAGRRSLGPLVTCGALLLTPILWPGPAAANTPPQDPPRVITPLGAATLEGSKGLYRIPYADGTRVRVTRDAETHSPVRGRLDLVGVGGRGPHQVVAADAGRVVAIEDGNTVHSEQHCTRTYAPNNYVWIRHASGEWTKYSHLSPGSVRDDAGLSEGDVVERGTFLGYEDDIGCADGVHLHFEVAVPDDPADPFESAGGFIDGHNRAPAFCGDGVVDRTLVAGSTYTATTCRPTRTPGLPVLGDVTSPTRTTHGTTARGRRPGHPAAPSSR</sequence>
<dbReference type="EMBL" id="FZNO01000027">
    <property type="protein sequence ID" value="SNR80585.1"/>
    <property type="molecule type" value="Genomic_DNA"/>
</dbReference>
<evidence type="ECO:0000313" key="5">
    <source>
        <dbReference type="Proteomes" id="UP000198403"/>
    </source>
</evidence>
<dbReference type="PANTHER" id="PTHR21666">
    <property type="entry name" value="PEPTIDASE-RELATED"/>
    <property type="match status" value="1"/>
</dbReference>
<evidence type="ECO:0000259" key="3">
    <source>
        <dbReference type="Pfam" id="PF01551"/>
    </source>
</evidence>
<dbReference type="Pfam" id="PF01551">
    <property type="entry name" value="Peptidase_M23"/>
    <property type="match status" value="1"/>
</dbReference>
<evidence type="ECO:0000313" key="4">
    <source>
        <dbReference type="EMBL" id="SNR80585.1"/>
    </source>
</evidence>
<feature type="domain" description="M23ase beta-sheet core" evidence="3">
    <location>
        <begin position="97"/>
        <end position="193"/>
    </location>
</feature>
<proteinExistence type="predicted"/>
<dbReference type="InterPro" id="IPR016047">
    <property type="entry name" value="M23ase_b-sheet_dom"/>
</dbReference>
<protein>
    <submittedName>
        <fullName evidence="4">Peptidase family M23</fullName>
    </submittedName>
</protein>
<feature type="region of interest" description="Disordered" evidence="1">
    <location>
        <begin position="234"/>
        <end position="271"/>
    </location>
</feature>
<reference evidence="4 5" key="1">
    <citation type="submission" date="2017-06" db="EMBL/GenBank/DDBJ databases">
        <authorList>
            <person name="Kim H.J."/>
            <person name="Triplett B.A."/>
        </authorList>
    </citation>
    <scope>NUCLEOTIDE SEQUENCE [LARGE SCALE GENOMIC DNA]</scope>
    <source>
        <strain evidence="4 5">DSM 44272</strain>
    </source>
</reference>
<evidence type="ECO:0000256" key="1">
    <source>
        <dbReference type="SAM" id="MobiDB-lite"/>
    </source>
</evidence>
<dbReference type="InterPro" id="IPR050570">
    <property type="entry name" value="Cell_wall_metabolism_enzyme"/>
</dbReference>
<keyword evidence="5" id="KW-1185">Reference proteome</keyword>
<feature type="signal peptide" evidence="2">
    <location>
        <begin position="1"/>
        <end position="30"/>
    </location>
</feature>
<dbReference type="GO" id="GO:0004222">
    <property type="term" value="F:metalloendopeptidase activity"/>
    <property type="evidence" value="ECO:0007669"/>
    <property type="project" value="TreeGrafter"/>
</dbReference>
<feature type="compositionally biased region" description="Low complexity" evidence="1">
    <location>
        <begin position="248"/>
        <end position="257"/>
    </location>
</feature>
<feature type="chain" id="PRO_5012014580" evidence="2">
    <location>
        <begin position="31"/>
        <end position="271"/>
    </location>
</feature>
<dbReference type="AlphaFoldDB" id="A0A238ZAL7"/>
<organism evidence="4 5">
    <name type="scientific">Blastococcus mobilis</name>
    <dbReference type="NCBI Taxonomy" id="1938746"/>
    <lineage>
        <taxon>Bacteria</taxon>
        <taxon>Bacillati</taxon>
        <taxon>Actinomycetota</taxon>
        <taxon>Actinomycetes</taxon>
        <taxon>Geodermatophilales</taxon>
        <taxon>Geodermatophilaceae</taxon>
        <taxon>Blastococcus</taxon>
    </lineage>
</organism>
<keyword evidence="2" id="KW-0732">Signal</keyword>
<dbReference type="InterPro" id="IPR011055">
    <property type="entry name" value="Dup_hybrid_motif"/>
</dbReference>
<dbReference type="CDD" id="cd12797">
    <property type="entry name" value="M23_peptidase"/>
    <property type="match status" value="1"/>
</dbReference>
<dbReference type="OrthoDB" id="344301at2"/>
<name>A0A238ZAL7_9ACTN</name>
<accession>A0A238ZAL7</accession>
<gene>
    <name evidence="4" type="ORF">SAMN06272737_1277</name>
</gene>
<dbReference type="Proteomes" id="UP000198403">
    <property type="component" value="Unassembled WGS sequence"/>
</dbReference>